<dbReference type="AlphaFoldDB" id="A0A975GBX8"/>
<proteinExistence type="predicted"/>
<dbReference type="CDD" id="cd00761">
    <property type="entry name" value="Glyco_tranf_GTA_type"/>
    <property type="match status" value="1"/>
</dbReference>
<evidence type="ECO:0000313" key="3">
    <source>
        <dbReference type="EMBL" id="QSZ40927.1"/>
    </source>
</evidence>
<dbReference type="Proteomes" id="UP000671852">
    <property type="component" value="Chromosome"/>
</dbReference>
<dbReference type="PANTHER" id="PTHR43685">
    <property type="entry name" value="GLYCOSYLTRANSFERASE"/>
    <property type="match status" value="1"/>
</dbReference>
<dbReference type="Gene3D" id="3.40.50.150">
    <property type="entry name" value="Vaccinia Virus protein VP39"/>
    <property type="match status" value="1"/>
</dbReference>
<accession>A0A975GBX8</accession>
<name>A0A975GBX8_9BACT</name>
<keyword evidence="4" id="KW-1185">Reference proteome</keyword>
<dbReference type="PANTHER" id="PTHR43685:SF2">
    <property type="entry name" value="GLYCOSYLTRANSFERASE 2-LIKE DOMAIN-CONTAINING PROTEIN"/>
    <property type="match status" value="1"/>
</dbReference>
<dbReference type="SUPFAM" id="SSF53335">
    <property type="entry name" value="S-adenosyl-L-methionine-dependent methyltransferases"/>
    <property type="match status" value="1"/>
</dbReference>
<dbReference type="EMBL" id="CP046072">
    <property type="protein sequence ID" value="QSZ40927.1"/>
    <property type="molecule type" value="Genomic_DNA"/>
</dbReference>
<reference evidence="3" key="2">
    <citation type="submission" date="2021-04" db="EMBL/GenBank/DDBJ databases">
        <title>Isolation and characterization of a novel species of the genus Sulfurimonas.</title>
        <authorList>
            <person name="Fukui M."/>
        </authorList>
    </citation>
    <scope>NUCLEOTIDE SEQUENCE</scope>
    <source>
        <strain evidence="3">H1576</strain>
    </source>
</reference>
<dbReference type="InterPro" id="IPR001173">
    <property type="entry name" value="Glyco_trans_2-like"/>
</dbReference>
<dbReference type="Pfam" id="PF00535">
    <property type="entry name" value="Glycos_transf_2"/>
    <property type="match status" value="1"/>
</dbReference>
<evidence type="ECO:0000259" key="2">
    <source>
        <dbReference type="Pfam" id="PF00535"/>
    </source>
</evidence>
<dbReference type="CDD" id="cd02440">
    <property type="entry name" value="AdoMet_MTases"/>
    <property type="match status" value="1"/>
</dbReference>
<reference evidence="3" key="1">
    <citation type="submission" date="2019-11" db="EMBL/GenBank/DDBJ databases">
        <authorList>
            <person name="Kojima H."/>
        </authorList>
    </citation>
    <scope>NUCLEOTIDE SEQUENCE</scope>
    <source>
        <strain evidence="3">H1576</strain>
    </source>
</reference>
<protein>
    <submittedName>
        <fullName evidence="3">Glycosyltransferase</fullName>
    </submittedName>
</protein>
<dbReference type="Pfam" id="PF13489">
    <property type="entry name" value="Methyltransf_23"/>
    <property type="match status" value="1"/>
</dbReference>
<dbReference type="Gene3D" id="3.90.550.10">
    <property type="entry name" value="Spore Coat Polysaccharide Biosynthesis Protein SpsA, Chain A"/>
    <property type="match status" value="1"/>
</dbReference>
<dbReference type="InterPro" id="IPR050834">
    <property type="entry name" value="Glycosyltransf_2"/>
</dbReference>
<dbReference type="KEGG" id="saqt:GJV85_01965"/>
<dbReference type="InterPro" id="IPR029044">
    <property type="entry name" value="Nucleotide-diphossugar_trans"/>
</dbReference>
<gene>
    <name evidence="3" type="ORF">GJV85_01965</name>
</gene>
<dbReference type="SUPFAM" id="SSF53448">
    <property type="entry name" value="Nucleotide-diphospho-sugar transferases"/>
    <property type="match status" value="1"/>
</dbReference>
<evidence type="ECO:0000256" key="1">
    <source>
        <dbReference type="SAM" id="MobiDB-lite"/>
    </source>
</evidence>
<dbReference type="RefSeq" id="WP_207562202.1">
    <property type="nucleotide sequence ID" value="NZ_CP046072.1"/>
</dbReference>
<organism evidence="3 4">
    <name type="scientific">Sulfurimonas aquatica</name>
    <dbReference type="NCBI Taxonomy" id="2672570"/>
    <lineage>
        <taxon>Bacteria</taxon>
        <taxon>Pseudomonadati</taxon>
        <taxon>Campylobacterota</taxon>
        <taxon>Epsilonproteobacteria</taxon>
        <taxon>Campylobacterales</taxon>
        <taxon>Sulfurimonadaceae</taxon>
        <taxon>Sulfurimonas</taxon>
    </lineage>
</organism>
<evidence type="ECO:0000313" key="4">
    <source>
        <dbReference type="Proteomes" id="UP000671852"/>
    </source>
</evidence>
<sequence>MNKYDCDLNLEDRNSISVLVKRVKENSTVLEFGPANGRMTKYMKEQLDCKVYAVEIDEKAAKDASQYTEKIIVDSIENYTWGKEFESIKFDYIIFADVLEHLYYPEKVLNSVKEFLKGDGSILISIPNIAHNSILINLVKNEFNYSPTGLLDDTHIRFFTKKTFDDLIAKTGYFRTYETAIFLNPENTEFRNSYTDLPEEFSEYLKRLSWGESYQYVYEIKKYHMPLVSDFSIEYKTYTKNFIQLFIDQNKGISEESSIKLPVNQPSEIQEFTFDISNYENITNLRLDPLNDSCVIEIEKLSIIKLDGSEVNVLPKISANDCTHHDKNYFFEYHDPQIYFEDLSSQELKGTISLMANIRYLHISNDALQACVNEIAIDRNFMINQLTQELESQRQELESQRQELESQHQEIERKEQEKNQQIQLMQKHIKDLELHTKNLLALAEYMRLKNRLKRLLPSEIRNKIKMFIIKYKRSHYLMKKIYSYVKVNGLLFTIKQLYNSRMYKSKAVVFHTNDASIKDISIVHDKVSIVIPTHNGLRDLTKLIPQLINQQGFHDIEIIIVDSSSEDGTKEFIKNFSDIKFITIEQKNFSHSYARNLGFDTCSGKVVLFMVQDALPTSNFWLHSFVHIFKKTKLVALSCSQIPNAEADLYTCYGLKQFNDFLDISESKTKITEKYIDNPTYARKLAQLDNVSCLVDANVFKQYKFRGKYAEDLDLGLRLIKDKHRIGMTSEVSVLHSHLRPAYYYMKRAMVETEVVKDMFEKNTEKINLDDQLSDILVTSFVLAFFLNEIKNINSPISFNKFKVSMSNSLDNLLGREYLKDEYSHVHEVLYKYDANIMNVIDVLFKNNIELKKGDLFYSMHHINSEAINFIENKYTLIDEKIISEYILFMLNTYGTWSGVRFGTNKKEYLEKFPFLNGLFEKLGKGV</sequence>
<feature type="region of interest" description="Disordered" evidence="1">
    <location>
        <begin position="397"/>
        <end position="418"/>
    </location>
</feature>
<dbReference type="InterPro" id="IPR029063">
    <property type="entry name" value="SAM-dependent_MTases_sf"/>
</dbReference>
<feature type="domain" description="Glycosyltransferase 2-like" evidence="2">
    <location>
        <begin position="528"/>
        <end position="638"/>
    </location>
</feature>